<feature type="region of interest" description="Disordered" evidence="7">
    <location>
        <begin position="604"/>
        <end position="635"/>
    </location>
</feature>
<feature type="transmembrane region" description="Helical" evidence="8">
    <location>
        <begin position="484"/>
        <end position="511"/>
    </location>
</feature>
<keyword evidence="2" id="KW-0328">Glycosyltransferase</keyword>
<evidence type="ECO:0000256" key="4">
    <source>
        <dbReference type="ARBA" id="ARBA00022692"/>
    </source>
</evidence>
<dbReference type="PANTHER" id="PTHR43867:SF2">
    <property type="entry name" value="CELLULOSE SYNTHASE CATALYTIC SUBUNIT A [UDP-FORMING]"/>
    <property type="match status" value="1"/>
</dbReference>
<sequence>MAALNGWSGLLRRLRITEDDALRLAARANANGTELLDELYVAGVLPEDALYRTLAAEIGLRFEPAVQPRTLILRDAELRMLLARPRGQLHVRTDAGGLSRVLLSSTTLNPGQAHRRFADRAELVSRLRLVAPGTLRAALLHLARRLLLGEALRGLFASRPEFSARQGATSWQGLMLGLLLVGAPVAYALAPRATTWSAFAVITTVFLMCVGLRLAALREAGPANPRLPALANARSLPVYTILVALHSEAEVIDDLFRALARIVWPRSKLEIKFVCEADDALTLAAIARQRLRPWMEIIQVPPCEPRTKPKALAYALPAVGGEFVALYDAEDRPHPMQLLEAWHRFHEGDDRLACVQAPLVVANAAAGALPRMFRMEYALHFNAILPWLSRRGLCFPLGGTSNHFRRRALVGIGSWDPYNVTEDADLGTRFARFGYRCETIACPTLEDAPDEVRVWLCQRTRWFKGWIQTWFVHMRRPARLYRELGPGSFIAVQVMFAGMIASALAHPVLLASVVHLGTKLTLTGALDRGDAALLTLALINMALGYGSFLVLGFRSLDKPDRRGFWKNAALTPAYWLLMSIAALRACWQICWWPHYWEKTPHKRHAVPDAPARSPHTRFRRPSRPSRPAASRVSCR</sequence>
<dbReference type="Proteomes" id="UP000463224">
    <property type="component" value="Unassembled WGS sequence"/>
</dbReference>
<dbReference type="AlphaFoldDB" id="A0A844QGW5"/>
<dbReference type="SUPFAM" id="SSF53448">
    <property type="entry name" value="Nucleotide-diphospho-sugar transferases"/>
    <property type="match status" value="1"/>
</dbReference>
<gene>
    <name evidence="10" type="ORF">GN330_14905</name>
</gene>
<dbReference type="GO" id="GO:0016020">
    <property type="term" value="C:membrane"/>
    <property type="evidence" value="ECO:0007669"/>
    <property type="project" value="UniProtKB-SubCell"/>
</dbReference>
<keyword evidence="11" id="KW-1185">Reference proteome</keyword>
<proteinExistence type="predicted"/>
<accession>A0A844QGW5</accession>
<evidence type="ECO:0000259" key="9">
    <source>
        <dbReference type="Pfam" id="PF13632"/>
    </source>
</evidence>
<evidence type="ECO:0000256" key="7">
    <source>
        <dbReference type="SAM" id="MobiDB-lite"/>
    </source>
</evidence>
<comment type="caution">
    <text evidence="10">The sequence shown here is derived from an EMBL/GenBank/DDBJ whole genome shotgun (WGS) entry which is preliminary data.</text>
</comment>
<feature type="compositionally biased region" description="Low complexity" evidence="7">
    <location>
        <begin position="625"/>
        <end position="635"/>
    </location>
</feature>
<keyword evidence="3 10" id="KW-0808">Transferase</keyword>
<evidence type="ECO:0000256" key="3">
    <source>
        <dbReference type="ARBA" id="ARBA00022679"/>
    </source>
</evidence>
<keyword evidence="5 8" id="KW-1133">Transmembrane helix</keyword>
<feature type="transmembrane region" description="Helical" evidence="8">
    <location>
        <begin position="531"/>
        <end position="553"/>
    </location>
</feature>
<keyword evidence="4 8" id="KW-0812">Transmembrane</keyword>
<feature type="compositionally biased region" description="Basic residues" evidence="7">
    <location>
        <begin position="614"/>
        <end position="623"/>
    </location>
</feature>
<evidence type="ECO:0000256" key="8">
    <source>
        <dbReference type="SAM" id="Phobius"/>
    </source>
</evidence>
<evidence type="ECO:0000256" key="2">
    <source>
        <dbReference type="ARBA" id="ARBA00022676"/>
    </source>
</evidence>
<evidence type="ECO:0000256" key="5">
    <source>
        <dbReference type="ARBA" id="ARBA00022989"/>
    </source>
</evidence>
<reference evidence="10 11" key="1">
    <citation type="submission" date="2019-12" db="EMBL/GenBank/DDBJ databases">
        <title>Nitratireductor arenosus sp. nov., Isolated from sea sand, Jeju island, South Korea.</title>
        <authorList>
            <person name="Kim W."/>
        </authorList>
    </citation>
    <scope>NUCLEOTIDE SEQUENCE [LARGE SCALE GENOMIC DNA]</scope>
    <source>
        <strain evidence="10 11">CAU 1489</strain>
    </source>
</reference>
<dbReference type="InterPro" id="IPR050321">
    <property type="entry name" value="Glycosyltr_2/OpgH_subfam"/>
</dbReference>
<dbReference type="Gene3D" id="3.90.550.10">
    <property type="entry name" value="Spore Coat Polysaccharide Biosynthesis Protein SpsA, Chain A"/>
    <property type="match status" value="1"/>
</dbReference>
<dbReference type="GO" id="GO:0016757">
    <property type="term" value="F:glycosyltransferase activity"/>
    <property type="evidence" value="ECO:0007669"/>
    <property type="project" value="UniProtKB-KW"/>
</dbReference>
<protein>
    <submittedName>
        <fullName evidence="10">Glycosyltransferase</fullName>
    </submittedName>
</protein>
<dbReference type="PANTHER" id="PTHR43867">
    <property type="entry name" value="CELLULOSE SYNTHASE CATALYTIC SUBUNIT A [UDP-FORMING]"/>
    <property type="match status" value="1"/>
</dbReference>
<evidence type="ECO:0000313" key="11">
    <source>
        <dbReference type="Proteomes" id="UP000463224"/>
    </source>
</evidence>
<dbReference type="InterPro" id="IPR029044">
    <property type="entry name" value="Nucleotide-diphossugar_trans"/>
</dbReference>
<evidence type="ECO:0000256" key="1">
    <source>
        <dbReference type="ARBA" id="ARBA00004141"/>
    </source>
</evidence>
<dbReference type="InterPro" id="IPR001173">
    <property type="entry name" value="Glyco_trans_2-like"/>
</dbReference>
<comment type="subcellular location">
    <subcellularLocation>
        <location evidence="1">Membrane</location>
        <topology evidence="1">Multi-pass membrane protein</topology>
    </subcellularLocation>
</comment>
<dbReference type="Pfam" id="PF13632">
    <property type="entry name" value="Glyco_trans_2_3"/>
    <property type="match status" value="1"/>
</dbReference>
<organism evidence="10 11">
    <name type="scientific">Nitratireductor arenosus</name>
    <dbReference type="NCBI Taxonomy" id="2682096"/>
    <lineage>
        <taxon>Bacteria</taxon>
        <taxon>Pseudomonadati</taxon>
        <taxon>Pseudomonadota</taxon>
        <taxon>Alphaproteobacteria</taxon>
        <taxon>Hyphomicrobiales</taxon>
        <taxon>Phyllobacteriaceae</taxon>
        <taxon>Nitratireductor</taxon>
    </lineage>
</organism>
<feature type="domain" description="Glycosyltransferase 2-like" evidence="9">
    <location>
        <begin position="324"/>
        <end position="531"/>
    </location>
</feature>
<evidence type="ECO:0000313" key="10">
    <source>
        <dbReference type="EMBL" id="MVA98535.1"/>
    </source>
</evidence>
<feature type="transmembrane region" description="Helical" evidence="8">
    <location>
        <begin position="173"/>
        <end position="190"/>
    </location>
</feature>
<dbReference type="EMBL" id="WPHG01000003">
    <property type="protein sequence ID" value="MVA98535.1"/>
    <property type="molecule type" value="Genomic_DNA"/>
</dbReference>
<keyword evidence="6 8" id="KW-0472">Membrane</keyword>
<feature type="transmembrane region" description="Helical" evidence="8">
    <location>
        <begin position="574"/>
        <end position="594"/>
    </location>
</feature>
<evidence type="ECO:0000256" key="6">
    <source>
        <dbReference type="ARBA" id="ARBA00023136"/>
    </source>
</evidence>
<name>A0A844QGW5_9HYPH</name>
<feature type="transmembrane region" description="Helical" evidence="8">
    <location>
        <begin position="196"/>
        <end position="216"/>
    </location>
</feature>